<proteinExistence type="predicted"/>
<sequence length="330" mass="36298">MGKPKRISEAGWQAVTCGDARTMRMRLAHVACRVVGVSGNQAPNQVSLELLNAFELTCSSSNVLVPLGAQRLLAFLSLSPDGVHRGAAAEQLWPDYPCHRAAANLRSALCQARRACCVPLIDCVGQRLRLSPAVQVDMLGIRDAARQIVDGLSPPTADSEKLIEGLTRELLPGWPDEWLHWDRERWNQMRLYALEGLAQRLLSAQRYLPALQAALAAAAIDPIRETAHRIIIEIHLSEGNVASAVRCYQHYEAYLQQELGVSPSPHMTDLLEGVPGLGGDRDRQQSMPKQTPVSRPDRLRRQVNGSHARNEAATLSSHPGQHRNDAPGRK</sequence>
<organism evidence="4 5">
    <name type="scientific">Streptomyces galilaeus</name>
    <dbReference type="NCBI Taxonomy" id="33899"/>
    <lineage>
        <taxon>Bacteria</taxon>
        <taxon>Bacillati</taxon>
        <taxon>Actinomycetota</taxon>
        <taxon>Actinomycetes</taxon>
        <taxon>Kitasatosporales</taxon>
        <taxon>Streptomycetaceae</taxon>
        <taxon>Streptomyces</taxon>
    </lineage>
</organism>
<dbReference type="SMART" id="SM01043">
    <property type="entry name" value="BTAD"/>
    <property type="match status" value="1"/>
</dbReference>
<dbReference type="PANTHER" id="PTHR35807">
    <property type="entry name" value="TRANSCRIPTIONAL REGULATOR REDD-RELATED"/>
    <property type="match status" value="1"/>
</dbReference>
<name>A0ABW9IYF9_STRGJ</name>
<evidence type="ECO:0000259" key="3">
    <source>
        <dbReference type="SMART" id="SM01043"/>
    </source>
</evidence>
<dbReference type="RefSeq" id="WP_369276521.1">
    <property type="nucleotide sequence ID" value="NZ_JBJVND010000049.1"/>
</dbReference>
<dbReference type="Gene3D" id="1.25.40.10">
    <property type="entry name" value="Tetratricopeptide repeat domain"/>
    <property type="match status" value="1"/>
</dbReference>
<dbReference type="SUPFAM" id="SSF48452">
    <property type="entry name" value="TPR-like"/>
    <property type="match status" value="1"/>
</dbReference>
<dbReference type="Proteomes" id="UP001631993">
    <property type="component" value="Unassembled WGS sequence"/>
</dbReference>
<protein>
    <submittedName>
        <fullName evidence="4">BTAD domain-containing putative transcriptional regulator</fullName>
    </submittedName>
</protein>
<evidence type="ECO:0000256" key="2">
    <source>
        <dbReference type="SAM" id="MobiDB-lite"/>
    </source>
</evidence>
<dbReference type="InterPro" id="IPR051677">
    <property type="entry name" value="AfsR-DnrI-RedD_regulator"/>
</dbReference>
<reference evidence="4 5" key="1">
    <citation type="submission" date="2024-12" db="EMBL/GenBank/DDBJ databases">
        <title>Forecasting of Potato common scab and diversities of Pathogenic streptomyces spp. in china.</title>
        <authorList>
            <person name="Handique U."/>
            <person name="Wu J."/>
        </authorList>
    </citation>
    <scope>NUCLEOTIDE SEQUENCE [LARGE SCALE GENOMIC DNA]</scope>
    <source>
        <strain evidence="4 5">ZRIMU1585</strain>
    </source>
</reference>
<evidence type="ECO:0000313" key="4">
    <source>
        <dbReference type="EMBL" id="MFM9653077.1"/>
    </source>
</evidence>
<gene>
    <name evidence="4" type="ORF">ACKI1S_44150</name>
</gene>
<feature type="region of interest" description="Disordered" evidence="2">
    <location>
        <begin position="265"/>
        <end position="330"/>
    </location>
</feature>
<comment type="caution">
    <text evidence="4">The sequence shown here is derived from an EMBL/GenBank/DDBJ whole genome shotgun (WGS) entry which is preliminary data.</text>
</comment>
<dbReference type="InterPro" id="IPR005158">
    <property type="entry name" value="BTAD"/>
</dbReference>
<feature type="compositionally biased region" description="Polar residues" evidence="2">
    <location>
        <begin position="303"/>
        <end position="319"/>
    </location>
</feature>
<keyword evidence="1" id="KW-0902">Two-component regulatory system</keyword>
<dbReference type="InterPro" id="IPR011990">
    <property type="entry name" value="TPR-like_helical_dom_sf"/>
</dbReference>
<dbReference type="Pfam" id="PF03704">
    <property type="entry name" value="BTAD"/>
    <property type="match status" value="1"/>
</dbReference>
<evidence type="ECO:0000313" key="5">
    <source>
        <dbReference type="Proteomes" id="UP001631993"/>
    </source>
</evidence>
<accession>A0ABW9IYF9</accession>
<feature type="domain" description="Bacterial transcriptional activator" evidence="3">
    <location>
        <begin position="136"/>
        <end position="275"/>
    </location>
</feature>
<keyword evidence="5" id="KW-1185">Reference proteome</keyword>
<evidence type="ECO:0000256" key="1">
    <source>
        <dbReference type="ARBA" id="ARBA00023012"/>
    </source>
</evidence>
<dbReference type="EMBL" id="JBJVNE010000038">
    <property type="protein sequence ID" value="MFM9653077.1"/>
    <property type="molecule type" value="Genomic_DNA"/>
</dbReference>